<reference evidence="9 10" key="1">
    <citation type="submission" date="2018-06" db="EMBL/GenBank/DDBJ databases">
        <authorList>
            <consortium name="Pathogen Informatics"/>
            <person name="Doyle S."/>
        </authorList>
    </citation>
    <scope>NUCLEOTIDE SEQUENCE [LARGE SCALE GENOMIC DNA]</scope>
    <source>
        <strain evidence="9 10">NCTC10313</strain>
    </source>
</reference>
<comment type="subcellular location">
    <subcellularLocation>
        <location evidence="1">Cell membrane</location>
        <topology evidence="1">Multi-pass membrane protein</topology>
    </subcellularLocation>
</comment>
<evidence type="ECO:0000259" key="8">
    <source>
        <dbReference type="PROSITE" id="PS50850"/>
    </source>
</evidence>
<dbReference type="InterPro" id="IPR003663">
    <property type="entry name" value="Sugar/inositol_transpt"/>
</dbReference>
<dbReference type="Pfam" id="PF00083">
    <property type="entry name" value="Sugar_tr"/>
    <property type="match status" value="1"/>
</dbReference>
<dbReference type="EMBL" id="UGLW01000003">
    <property type="protein sequence ID" value="STV02459.1"/>
    <property type="molecule type" value="Genomic_DNA"/>
</dbReference>
<accession>A0A378A7N9</accession>
<dbReference type="GO" id="GO:0005351">
    <property type="term" value="F:carbohydrate:proton symporter activity"/>
    <property type="evidence" value="ECO:0007669"/>
    <property type="project" value="TreeGrafter"/>
</dbReference>
<dbReference type="InterPro" id="IPR014718">
    <property type="entry name" value="GH-type_carb-bd"/>
</dbReference>
<keyword evidence="3" id="KW-1003">Cell membrane</keyword>
<dbReference type="PANTHER" id="PTHR48022:SF2">
    <property type="entry name" value="PLASTIDIC GLUCOSE TRANSPORTER 4"/>
    <property type="match status" value="1"/>
</dbReference>
<gene>
    <name evidence="9" type="primary">xylE_1</name>
    <name evidence="9" type="ORF">NCTC10313_05259</name>
</gene>
<dbReference type="InterPro" id="IPR005828">
    <property type="entry name" value="MFS_sugar_transport-like"/>
</dbReference>
<sequence>MIIGMVLAIFQQWCGINVIFNYAQEIFASAGFDINNTLKSIVATGVVNLVFTIAALPLVDKIGRRKLMLLGASGLTLIYVLIAGAYAMGIMGWPVLLLVLAAIAIYALTLAPVTWVLLAEIFPNRVRGLAMSLGTLALWIACFLLTYTFRCLMPVWARQEASCCMVLFALPATSISCATSGNERYHPRSAGRAAGAASYGRECGEAGADALMAEEWILENAHLRMCVSSLGGKVQSLFSRQYQAPVLYENPAGGMFPMLPLANRVAGNRFIFMGRRLSCLATMPTSISFFTVTAGYSAGILLSTAPSIVYYSCVGSMPAVSIIWRSSATSCCVTS</sequence>
<name>A0A378A7N9_KLEPO</name>
<feature type="transmembrane region" description="Helical" evidence="7">
    <location>
        <begin position="95"/>
        <end position="118"/>
    </location>
</feature>
<keyword evidence="4 7" id="KW-0812">Transmembrane</keyword>
<evidence type="ECO:0000256" key="6">
    <source>
        <dbReference type="ARBA" id="ARBA00023136"/>
    </source>
</evidence>
<dbReference type="Gene3D" id="2.70.98.10">
    <property type="match status" value="1"/>
</dbReference>
<evidence type="ECO:0000256" key="2">
    <source>
        <dbReference type="ARBA" id="ARBA00010992"/>
    </source>
</evidence>
<dbReference type="PROSITE" id="PS50850">
    <property type="entry name" value="MFS"/>
    <property type="match status" value="1"/>
</dbReference>
<dbReference type="InterPro" id="IPR050360">
    <property type="entry name" value="MFS_Sugar_Transporters"/>
</dbReference>
<protein>
    <submittedName>
        <fullName evidence="9">Putative general substrate transporter</fullName>
    </submittedName>
</protein>
<dbReference type="SUPFAM" id="SSF103473">
    <property type="entry name" value="MFS general substrate transporter"/>
    <property type="match status" value="1"/>
</dbReference>
<dbReference type="PROSITE" id="PS00216">
    <property type="entry name" value="SUGAR_TRANSPORT_1"/>
    <property type="match status" value="1"/>
</dbReference>
<evidence type="ECO:0000256" key="5">
    <source>
        <dbReference type="ARBA" id="ARBA00022989"/>
    </source>
</evidence>
<feature type="domain" description="Major facilitator superfamily (MFS) profile" evidence="8">
    <location>
        <begin position="1"/>
        <end position="190"/>
    </location>
</feature>
<evidence type="ECO:0000256" key="4">
    <source>
        <dbReference type="ARBA" id="ARBA00022692"/>
    </source>
</evidence>
<dbReference type="Proteomes" id="UP000254487">
    <property type="component" value="Unassembled WGS sequence"/>
</dbReference>
<dbReference type="InterPro" id="IPR005829">
    <property type="entry name" value="Sugar_transporter_CS"/>
</dbReference>
<dbReference type="AlphaFoldDB" id="A0A378A7N9"/>
<evidence type="ECO:0000313" key="10">
    <source>
        <dbReference type="Proteomes" id="UP000254487"/>
    </source>
</evidence>
<dbReference type="GO" id="GO:0005886">
    <property type="term" value="C:plasma membrane"/>
    <property type="evidence" value="ECO:0007669"/>
    <property type="project" value="UniProtKB-SubCell"/>
</dbReference>
<dbReference type="InterPro" id="IPR036259">
    <property type="entry name" value="MFS_trans_sf"/>
</dbReference>
<dbReference type="Gene3D" id="1.20.1250.20">
    <property type="entry name" value="MFS general substrate transporter like domains"/>
    <property type="match status" value="1"/>
</dbReference>
<keyword evidence="6 7" id="KW-0472">Membrane</keyword>
<evidence type="ECO:0000256" key="7">
    <source>
        <dbReference type="SAM" id="Phobius"/>
    </source>
</evidence>
<proteinExistence type="inferred from homology"/>
<evidence type="ECO:0000256" key="3">
    <source>
        <dbReference type="ARBA" id="ARBA00022475"/>
    </source>
</evidence>
<dbReference type="InterPro" id="IPR020846">
    <property type="entry name" value="MFS_dom"/>
</dbReference>
<feature type="transmembrane region" description="Helical" evidence="7">
    <location>
        <begin position="41"/>
        <end position="60"/>
    </location>
</feature>
<feature type="transmembrane region" description="Helical" evidence="7">
    <location>
        <begin position="67"/>
        <end position="89"/>
    </location>
</feature>
<organism evidence="9 10">
    <name type="scientific">Klebsiella pneumoniae subsp. ozaenae</name>
    <dbReference type="NCBI Taxonomy" id="574"/>
    <lineage>
        <taxon>Bacteria</taxon>
        <taxon>Pseudomonadati</taxon>
        <taxon>Pseudomonadota</taxon>
        <taxon>Gammaproteobacteria</taxon>
        <taxon>Enterobacterales</taxon>
        <taxon>Enterobacteriaceae</taxon>
        <taxon>Klebsiella/Raoultella group</taxon>
        <taxon>Klebsiella</taxon>
        <taxon>Klebsiella pneumoniae complex</taxon>
    </lineage>
</organism>
<dbReference type="PRINTS" id="PR00171">
    <property type="entry name" value="SUGRTRNSPORT"/>
</dbReference>
<dbReference type="PANTHER" id="PTHR48022">
    <property type="entry name" value="PLASTIDIC GLUCOSE TRANSPORTER 4"/>
    <property type="match status" value="1"/>
</dbReference>
<feature type="transmembrane region" description="Helical" evidence="7">
    <location>
        <begin position="130"/>
        <end position="149"/>
    </location>
</feature>
<comment type="similarity">
    <text evidence="2">Belongs to the major facilitator superfamily. Sugar transporter (TC 2.A.1.1) family.</text>
</comment>
<evidence type="ECO:0000256" key="1">
    <source>
        <dbReference type="ARBA" id="ARBA00004651"/>
    </source>
</evidence>
<keyword evidence="5 7" id="KW-1133">Transmembrane helix</keyword>
<dbReference type="GO" id="GO:0030246">
    <property type="term" value="F:carbohydrate binding"/>
    <property type="evidence" value="ECO:0007669"/>
    <property type="project" value="InterPro"/>
</dbReference>
<evidence type="ECO:0000313" key="9">
    <source>
        <dbReference type="EMBL" id="STV02459.1"/>
    </source>
</evidence>